<dbReference type="AlphaFoldDB" id="A0A419PXW4"/>
<dbReference type="InParanoid" id="A0A419PXW4"/>
<comment type="caution">
    <text evidence="5">The sequence shown here is derived from an EMBL/GenBank/DDBJ whole genome shotgun (WGS) entry which is preliminary data.</text>
</comment>
<feature type="region of interest" description="Disordered" evidence="4">
    <location>
        <begin position="282"/>
        <end position="374"/>
    </location>
</feature>
<comment type="similarity">
    <text evidence="1">Belongs to the yippee family.</text>
</comment>
<sequence length="398" mass="43804">MVKGKFQDYLPTRGNSWTYSCLHCRAHLARHEDLISKSFQGSQGRAYLFNQVVNVEYSEAKQRVLLTGIHFVADVFCACCQTMLGWKYERAFEASQRYKEGKVIVELAHLIKDNGWDWDWINPPRRSQSAFSPHSSLSKPVSVTDCPSFFQPSKTLGLGSGRLVATSVIPSHSHSAPQDNPFLQPVLLPPLDSGAGTFVAPISLSAFPSTSVQPPTVSWGFSDRQYTAVCDSARSDGSFGFDAAHFCTPEEGNSPACEIDISASATTAAAGSVSSISRPFQFAESGQNAKELDTQSPRRAAMETTDYRAASPTSHSSRLFPQIQLGGHKRRRRKRALFQRRASSSSPSRTSLLPLVSDEDSDEERANSGRMNQLEFCLTPPPRLFSTLPHPKSFKDCG</sequence>
<evidence type="ECO:0000256" key="3">
    <source>
        <dbReference type="ARBA" id="ARBA00022833"/>
    </source>
</evidence>
<dbReference type="PROSITE" id="PS51792">
    <property type="entry name" value="YIPPEE"/>
    <property type="match status" value="1"/>
</dbReference>
<gene>
    <name evidence="5" type="ORF">CSKR_110676</name>
</gene>
<dbReference type="Pfam" id="PF03226">
    <property type="entry name" value="Yippee-Mis18"/>
    <property type="match status" value="1"/>
</dbReference>
<organism evidence="5 6">
    <name type="scientific">Clonorchis sinensis</name>
    <name type="common">Chinese liver fluke</name>
    <dbReference type="NCBI Taxonomy" id="79923"/>
    <lineage>
        <taxon>Eukaryota</taxon>
        <taxon>Metazoa</taxon>
        <taxon>Spiralia</taxon>
        <taxon>Lophotrochozoa</taxon>
        <taxon>Platyhelminthes</taxon>
        <taxon>Trematoda</taxon>
        <taxon>Digenea</taxon>
        <taxon>Opisthorchiida</taxon>
        <taxon>Opisthorchiata</taxon>
        <taxon>Opisthorchiidae</taxon>
        <taxon>Clonorchis</taxon>
    </lineage>
</organism>
<evidence type="ECO:0000256" key="2">
    <source>
        <dbReference type="ARBA" id="ARBA00022723"/>
    </source>
</evidence>
<dbReference type="STRING" id="79923.A0A419PXW4"/>
<name>A0A419PXW4_CLOSI</name>
<dbReference type="InterPro" id="IPR004910">
    <property type="entry name" value="Yippee/Mis18/Cereblon"/>
</dbReference>
<reference evidence="5 6" key="1">
    <citation type="journal article" date="2018" name="Biotechnol. Adv.">
        <title>Improved genomic resources and new bioinformatic workflow for the carcinogenic parasite Clonorchis sinensis: Biotechnological implications.</title>
        <authorList>
            <person name="Wang D."/>
            <person name="Korhonen P.K."/>
            <person name="Gasser R.B."/>
            <person name="Young N.D."/>
        </authorList>
    </citation>
    <scope>NUCLEOTIDE SEQUENCE [LARGE SCALE GENOMIC DNA]</scope>
    <source>
        <strain evidence="5">Cs-k2</strain>
    </source>
</reference>
<reference evidence="5 6" key="2">
    <citation type="journal article" date="2021" name="Genomics">
        <title>High-quality reference genome for Clonorchis sinensis.</title>
        <authorList>
            <person name="Young N.D."/>
            <person name="Stroehlein A.J."/>
            <person name="Kinkar L."/>
            <person name="Wang T."/>
            <person name="Sohn W.M."/>
            <person name="Chang B.C.H."/>
            <person name="Kaur P."/>
            <person name="Weisz D."/>
            <person name="Dudchenko O."/>
            <person name="Aiden E.L."/>
            <person name="Korhonen P.K."/>
            <person name="Gasser R.B."/>
        </authorList>
    </citation>
    <scope>NUCLEOTIDE SEQUENCE [LARGE SCALE GENOMIC DNA]</scope>
    <source>
        <strain evidence="5">Cs-k2</strain>
    </source>
</reference>
<keyword evidence="6" id="KW-1185">Reference proteome</keyword>
<dbReference type="EMBL" id="NIRI02000076">
    <property type="protein sequence ID" value="KAG5441724.1"/>
    <property type="molecule type" value="Genomic_DNA"/>
</dbReference>
<keyword evidence="2" id="KW-0479">Metal-binding</keyword>
<protein>
    <submittedName>
        <fullName evidence="5">Protein yippee-like cg15309</fullName>
    </submittedName>
</protein>
<dbReference type="InterPro" id="IPR034751">
    <property type="entry name" value="Yippee"/>
</dbReference>
<evidence type="ECO:0000313" key="5">
    <source>
        <dbReference type="EMBL" id="KAG5441724.1"/>
    </source>
</evidence>
<accession>A0A419PXW4</accession>
<feature type="compositionally biased region" description="Basic residues" evidence="4">
    <location>
        <begin position="327"/>
        <end position="338"/>
    </location>
</feature>
<proteinExistence type="inferred from homology"/>
<dbReference type="OrthoDB" id="6407410at2759"/>
<dbReference type="PANTHER" id="PTHR13848">
    <property type="entry name" value="PROTEIN YIPPEE-LIKE CG15309-RELATED"/>
    <property type="match status" value="1"/>
</dbReference>
<evidence type="ECO:0000256" key="4">
    <source>
        <dbReference type="SAM" id="MobiDB-lite"/>
    </source>
</evidence>
<dbReference type="GO" id="GO:0046872">
    <property type="term" value="F:metal ion binding"/>
    <property type="evidence" value="ECO:0007669"/>
    <property type="project" value="UniProtKB-KW"/>
</dbReference>
<evidence type="ECO:0000313" key="6">
    <source>
        <dbReference type="Proteomes" id="UP000286415"/>
    </source>
</evidence>
<dbReference type="Proteomes" id="UP000286415">
    <property type="component" value="Unassembled WGS sequence"/>
</dbReference>
<dbReference type="InterPro" id="IPR039058">
    <property type="entry name" value="Yippee_fam"/>
</dbReference>
<evidence type="ECO:0000256" key="1">
    <source>
        <dbReference type="ARBA" id="ARBA00005613"/>
    </source>
</evidence>
<feature type="compositionally biased region" description="Low complexity" evidence="4">
    <location>
        <begin position="339"/>
        <end position="356"/>
    </location>
</feature>
<keyword evidence="3" id="KW-0862">Zinc</keyword>